<dbReference type="InterPro" id="IPR021027">
    <property type="entry name" value="Transposase_put_HTH"/>
</dbReference>
<feature type="domain" description="Transposase putative helix-turn-helix" evidence="10">
    <location>
        <begin position="1"/>
        <end position="44"/>
    </location>
</feature>
<comment type="similarity">
    <text evidence="2">In the N-terminal section; belongs to the transposase 2 family.</text>
</comment>
<feature type="domain" description="Cas12f1-like TNB" evidence="9">
    <location>
        <begin position="310"/>
        <end position="377"/>
    </location>
</feature>
<dbReference type="Pfam" id="PF07282">
    <property type="entry name" value="Cas12f1-like_TNB"/>
    <property type="match status" value="1"/>
</dbReference>
<dbReference type="NCBIfam" id="NF040570">
    <property type="entry name" value="guided_TnpB"/>
    <property type="match status" value="1"/>
</dbReference>
<keyword evidence="4" id="KW-0479">Metal-binding</keyword>
<dbReference type="GO" id="GO:0046872">
    <property type="term" value="F:metal ion binding"/>
    <property type="evidence" value="ECO:0007669"/>
    <property type="project" value="UniProtKB-KW"/>
</dbReference>
<evidence type="ECO:0000256" key="6">
    <source>
        <dbReference type="ARBA" id="ARBA00023125"/>
    </source>
</evidence>
<dbReference type="GO" id="GO:0003677">
    <property type="term" value="F:DNA binding"/>
    <property type="evidence" value="ECO:0007669"/>
    <property type="project" value="UniProtKB-KW"/>
</dbReference>
<dbReference type="EMBL" id="AUZX01001752">
    <property type="protein sequence ID" value="EQD78247.1"/>
    <property type="molecule type" value="Genomic_DNA"/>
</dbReference>
<comment type="similarity">
    <text evidence="1">In the C-terminal section; belongs to the transposase 35 family.</text>
</comment>
<keyword evidence="5" id="KW-0862">Zinc</keyword>
<dbReference type="AlphaFoldDB" id="T1C810"/>
<reference evidence="11" key="1">
    <citation type="submission" date="2013-08" db="EMBL/GenBank/DDBJ databases">
        <authorList>
            <person name="Mendez C."/>
            <person name="Richter M."/>
            <person name="Ferrer M."/>
            <person name="Sanchez J."/>
        </authorList>
    </citation>
    <scope>NUCLEOTIDE SEQUENCE</scope>
</reference>
<evidence type="ECO:0000259" key="8">
    <source>
        <dbReference type="Pfam" id="PF01385"/>
    </source>
</evidence>
<keyword evidence="7" id="KW-0233">DNA recombination</keyword>
<accession>T1C810</accession>
<keyword evidence="6" id="KW-0238">DNA-binding</keyword>
<evidence type="ECO:0000256" key="7">
    <source>
        <dbReference type="ARBA" id="ARBA00023172"/>
    </source>
</evidence>
<protein>
    <submittedName>
        <fullName evidence="11">Transposase IS605 OrfB family</fullName>
    </submittedName>
</protein>
<evidence type="ECO:0000256" key="3">
    <source>
        <dbReference type="ARBA" id="ARBA00022578"/>
    </source>
</evidence>
<comment type="caution">
    <text evidence="11">The sequence shown here is derived from an EMBL/GenBank/DDBJ whole genome shotgun (WGS) entry which is preliminary data.</text>
</comment>
<dbReference type="NCBIfam" id="TIGR01766">
    <property type="entry name" value="IS200/IS605 family accessory protein TnpB-like domain"/>
    <property type="match status" value="1"/>
</dbReference>
<dbReference type="InterPro" id="IPR001959">
    <property type="entry name" value="Transposase"/>
</dbReference>
<dbReference type="PANTHER" id="PTHR30405">
    <property type="entry name" value="TRANSPOSASE"/>
    <property type="match status" value="1"/>
</dbReference>
<sequence>MHRAHRYRFYPTPEQEQQLARTFGCVRHVYNWALDLRSAAWSVGKERVGYHETARRLTLLKREPERAWLCEVSNVALQQSLRHLDKGFANFFAGRAKYPCFKSRRDHVQAASYMANGFTLRDGRLTLAKHDAPLDLRWSRPLPDGAKITSVTITRDAAARYHASILVDAPAQPLPVTDKAVGVDLGLLDLAVSSDGQRIANPRFAARKQTRIARWQRKLARKREAARAALGLTGKATPLGVRIPRSNNAAKLSRRIARIHATVRDARRDHLHKASTRLIRENQTVCVEDLAVSNMVKNDRLSRSISDVAWREFRGMLEYKAARCGRDLQAVSRWLPSSKRCSACGYTLESLPLSVRRWTCSRCGANHDRDLNAARNILAAGLAQQHEQRTAGLAGINACQASSDAT</sequence>
<evidence type="ECO:0000256" key="4">
    <source>
        <dbReference type="ARBA" id="ARBA00022723"/>
    </source>
</evidence>
<feature type="domain" description="Probable transposase IS891/IS1136/IS1341" evidence="8">
    <location>
        <begin position="168"/>
        <end position="298"/>
    </location>
</feature>
<name>T1C810_9ZZZZ</name>
<proteinExistence type="inferred from homology"/>
<reference evidence="11" key="2">
    <citation type="journal article" date="2014" name="ISME J.">
        <title>Microbial stratification in low pH oxic and suboxic macroscopic growths along an acid mine drainage.</title>
        <authorList>
            <person name="Mendez-Garcia C."/>
            <person name="Mesa V."/>
            <person name="Sprenger R.R."/>
            <person name="Richter M."/>
            <person name="Diez M.S."/>
            <person name="Solano J."/>
            <person name="Bargiela R."/>
            <person name="Golyshina O.V."/>
            <person name="Manteca A."/>
            <person name="Ramos J.L."/>
            <person name="Gallego J.R."/>
            <person name="Llorente I."/>
            <person name="Martins Dos Santos V.A."/>
            <person name="Jensen O.N."/>
            <person name="Pelaez A.I."/>
            <person name="Sanchez J."/>
            <person name="Ferrer M."/>
        </authorList>
    </citation>
    <scope>NUCLEOTIDE SEQUENCE</scope>
</reference>
<dbReference type="Pfam" id="PF01385">
    <property type="entry name" value="OrfB_IS605"/>
    <property type="match status" value="1"/>
</dbReference>
<gene>
    <name evidence="11" type="ORF">B1A_02351</name>
</gene>
<dbReference type="GO" id="GO:0032196">
    <property type="term" value="P:transposition"/>
    <property type="evidence" value="ECO:0007669"/>
    <property type="project" value="UniProtKB-KW"/>
</dbReference>
<evidence type="ECO:0000259" key="9">
    <source>
        <dbReference type="Pfam" id="PF07282"/>
    </source>
</evidence>
<dbReference type="InterPro" id="IPR010095">
    <property type="entry name" value="Cas12f1-like_TNB"/>
</dbReference>
<evidence type="ECO:0000313" key="11">
    <source>
        <dbReference type="EMBL" id="EQD78247.1"/>
    </source>
</evidence>
<organism evidence="11">
    <name type="scientific">mine drainage metagenome</name>
    <dbReference type="NCBI Taxonomy" id="410659"/>
    <lineage>
        <taxon>unclassified sequences</taxon>
        <taxon>metagenomes</taxon>
        <taxon>ecological metagenomes</taxon>
    </lineage>
</organism>
<keyword evidence="3" id="KW-0815">Transposition</keyword>
<evidence type="ECO:0000256" key="5">
    <source>
        <dbReference type="ARBA" id="ARBA00022833"/>
    </source>
</evidence>
<dbReference type="PANTHER" id="PTHR30405:SF25">
    <property type="entry name" value="RNA-GUIDED DNA ENDONUCLEASE INSQ-RELATED"/>
    <property type="match status" value="1"/>
</dbReference>
<evidence type="ECO:0000256" key="1">
    <source>
        <dbReference type="ARBA" id="ARBA00008761"/>
    </source>
</evidence>
<dbReference type="InterPro" id="IPR051399">
    <property type="entry name" value="RNA-guided_DNA_endo/Transpos"/>
</dbReference>
<dbReference type="Pfam" id="PF12323">
    <property type="entry name" value="HTH_OrfB_IS605"/>
    <property type="match status" value="1"/>
</dbReference>
<evidence type="ECO:0000256" key="2">
    <source>
        <dbReference type="ARBA" id="ARBA00011044"/>
    </source>
</evidence>
<evidence type="ECO:0000259" key="10">
    <source>
        <dbReference type="Pfam" id="PF12323"/>
    </source>
</evidence>
<dbReference type="GO" id="GO:0006310">
    <property type="term" value="P:DNA recombination"/>
    <property type="evidence" value="ECO:0007669"/>
    <property type="project" value="UniProtKB-KW"/>
</dbReference>